<reference evidence="2 3" key="1">
    <citation type="submission" date="2017-05" db="EMBL/GenBank/DDBJ databases">
        <title>Complete and WGS of Bordetella genogroups.</title>
        <authorList>
            <person name="Spilker T."/>
            <person name="LiPuma J."/>
        </authorList>
    </citation>
    <scope>NUCLEOTIDE SEQUENCE [LARGE SCALE GENOMIC DNA]</scope>
    <source>
        <strain evidence="2 3">AU9919</strain>
    </source>
</reference>
<dbReference type="InterPro" id="IPR029044">
    <property type="entry name" value="Nucleotide-diphossugar_trans"/>
</dbReference>
<evidence type="ECO:0000259" key="1">
    <source>
        <dbReference type="Pfam" id="PF00535"/>
    </source>
</evidence>
<dbReference type="SUPFAM" id="SSF53448">
    <property type="entry name" value="Nucleotide-diphospho-sugar transferases"/>
    <property type="match status" value="1"/>
</dbReference>
<protein>
    <recommendedName>
        <fullName evidence="1">Glycosyltransferase 2-like domain-containing protein</fullName>
    </recommendedName>
</protein>
<dbReference type="Pfam" id="PF00535">
    <property type="entry name" value="Glycos_transf_2"/>
    <property type="match status" value="1"/>
</dbReference>
<feature type="domain" description="Glycosyltransferase 2-like" evidence="1">
    <location>
        <begin position="377"/>
        <end position="498"/>
    </location>
</feature>
<sequence>MNGQMVDVDVLVTRRGQIQEMVKVPAGIQALRVNPSSDLTTPGNISLSLRRLSWLEYRFRQLRRILPVFFRQPKQRRARAGLELHTVFTNLSHAYAVSCRFRANAYMRSYADWHAEFYSVSPDDRHLILKHLREWGQFPHFQVVILTNRDGAAGSSADQTLDKQLYPYFSRIHLPYDGWVQALTELSQVTAQHVVGGEGATKSASWTIILRHDSQLSEVALYWLAHSIVKASQLGVIYADHDSIDVDNRLSQPVFKPDWSPELLRATNYIGEAFAWRSRPLSPIWDVAQAATYSTAGALHSLLLALTADTPRVEHILAPIWHLNKEGQCNAISARTETRDVVAAHLQRQGLSASVEATGTGRCHVRYTLPEPRPLVTIVIPTRDGLAHLRCCIDSLLQKTLYPAYEIIVMDNQSVEPATLAYLRALTIRSNIRVLRFDEPFNYSRINNHAVEQARGEIVCLLNNDTEVISPDWLDEMVSLLMQDGVGAVGAKLLYGDDTVQHGGDTVGPGGCANHLHTGIGRDEPGYCGRALVSQELSAVTAACLLTHKSLYQSLGGLNEVHLTVAFNDVDFCLRVRDKGFRVVWTPHALLYHHESITRGKDTSPAQVLRARMEVEYMRMRWAHLMHHDPFYNPNLNYQHPDFSLSGTPHVALPWR</sequence>
<proteinExistence type="predicted"/>
<dbReference type="Gene3D" id="3.90.550.10">
    <property type="entry name" value="Spore Coat Polysaccharide Biosynthesis Protein SpsA, Chain A"/>
    <property type="match status" value="1"/>
</dbReference>
<dbReference type="EMBL" id="NEVQ01000013">
    <property type="protein sequence ID" value="OZI56959.1"/>
    <property type="molecule type" value="Genomic_DNA"/>
</dbReference>
<dbReference type="Proteomes" id="UP000216885">
    <property type="component" value="Unassembled WGS sequence"/>
</dbReference>
<gene>
    <name evidence="2" type="ORF">CAL20_13275</name>
</gene>
<organism evidence="2 3">
    <name type="scientific">Bordetella genomosp. 4</name>
    <dbReference type="NCBI Taxonomy" id="463044"/>
    <lineage>
        <taxon>Bacteria</taxon>
        <taxon>Pseudomonadati</taxon>
        <taxon>Pseudomonadota</taxon>
        <taxon>Betaproteobacteria</taxon>
        <taxon>Burkholderiales</taxon>
        <taxon>Alcaligenaceae</taxon>
        <taxon>Bordetella</taxon>
    </lineage>
</organism>
<dbReference type="PANTHER" id="PTHR43179:SF7">
    <property type="entry name" value="RHAMNOSYLTRANSFERASE WBBL"/>
    <property type="match status" value="1"/>
</dbReference>
<comment type="caution">
    <text evidence="2">The sequence shown here is derived from an EMBL/GenBank/DDBJ whole genome shotgun (WGS) entry which is preliminary data.</text>
</comment>
<evidence type="ECO:0000313" key="3">
    <source>
        <dbReference type="Proteomes" id="UP000216885"/>
    </source>
</evidence>
<keyword evidence="3" id="KW-1185">Reference proteome</keyword>
<accession>A0A261U4Z7</accession>
<dbReference type="CDD" id="cd04186">
    <property type="entry name" value="GT_2_like_c"/>
    <property type="match status" value="1"/>
</dbReference>
<evidence type="ECO:0000313" key="2">
    <source>
        <dbReference type="EMBL" id="OZI56959.1"/>
    </source>
</evidence>
<dbReference type="PANTHER" id="PTHR43179">
    <property type="entry name" value="RHAMNOSYLTRANSFERASE WBBL"/>
    <property type="match status" value="1"/>
</dbReference>
<name>A0A261U4Z7_9BORD</name>
<dbReference type="AlphaFoldDB" id="A0A261U4Z7"/>
<dbReference type="InterPro" id="IPR001173">
    <property type="entry name" value="Glyco_trans_2-like"/>
</dbReference>